<keyword evidence="3 5" id="KW-1133">Transmembrane helix</keyword>
<evidence type="ECO:0000256" key="2">
    <source>
        <dbReference type="ARBA" id="ARBA00022692"/>
    </source>
</evidence>
<gene>
    <name evidence="7" type="ORF">P43SY_009932</name>
</gene>
<comment type="subcellular location">
    <subcellularLocation>
        <location evidence="1">Membrane</location>
        <topology evidence="1">Multi-pass membrane protein</topology>
    </subcellularLocation>
</comment>
<dbReference type="AlphaFoldDB" id="A0AAD5Q6J3"/>
<dbReference type="PANTHER" id="PTHR28165">
    <property type="entry name" value="NON-CLASSICAL EXPORT PROTEIN 2-RELATED"/>
    <property type="match status" value="1"/>
</dbReference>
<dbReference type="InterPro" id="IPR052649">
    <property type="entry name" value="NCE102-like"/>
</dbReference>
<evidence type="ECO:0000313" key="7">
    <source>
        <dbReference type="EMBL" id="KAJ0400129.1"/>
    </source>
</evidence>
<comment type="caution">
    <text evidence="7">The sequence shown here is derived from an EMBL/GenBank/DDBJ whole genome shotgun (WGS) entry which is preliminary data.</text>
</comment>
<feature type="transmembrane region" description="Helical" evidence="5">
    <location>
        <begin position="83"/>
        <end position="106"/>
    </location>
</feature>
<evidence type="ECO:0000256" key="3">
    <source>
        <dbReference type="ARBA" id="ARBA00022989"/>
    </source>
</evidence>
<feature type="transmembrane region" description="Helical" evidence="5">
    <location>
        <begin position="12"/>
        <end position="30"/>
    </location>
</feature>
<evidence type="ECO:0000256" key="5">
    <source>
        <dbReference type="SAM" id="Phobius"/>
    </source>
</evidence>
<evidence type="ECO:0000313" key="8">
    <source>
        <dbReference type="Proteomes" id="UP001209570"/>
    </source>
</evidence>
<feature type="domain" description="MARVEL" evidence="6">
    <location>
        <begin position="10"/>
        <end position="150"/>
    </location>
</feature>
<dbReference type="Proteomes" id="UP001209570">
    <property type="component" value="Unassembled WGS sequence"/>
</dbReference>
<evidence type="ECO:0000256" key="1">
    <source>
        <dbReference type="ARBA" id="ARBA00004141"/>
    </source>
</evidence>
<dbReference type="GO" id="GO:0016020">
    <property type="term" value="C:membrane"/>
    <property type="evidence" value="ECO:0007669"/>
    <property type="project" value="UniProtKB-SubCell"/>
</dbReference>
<keyword evidence="8" id="KW-1185">Reference proteome</keyword>
<proteinExistence type="predicted"/>
<keyword evidence="2 5" id="KW-0812">Transmembrane</keyword>
<dbReference type="EMBL" id="JAKCXM010000162">
    <property type="protein sequence ID" value="KAJ0400129.1"/>
    <property type="molecule type" value="Genomic_DNA"/>
</dbReference>
<sequence>MVIVSEKVPLAVRCTTIVLSLIAFSAGGAGHLTSCTFGETHYDSNHQVNFVIAVGVMVFVAMLARVVLFDYKKRRLPGMAVQVIMDGVMLLLTFIAAIAAALSPVVNDVCTGENDMKVFIQEVCEFHCSDIVTAVVVTFLNFVCFLVLILFTTKIIPVGASSEPAEDFSFGESVGTPRARKVNQQAKPSTLGQV</sequence>
<accession>A0AAD5Q6J3</accession>
<name>A0AAD5Q6J3_PYTIN</name>
<protein>
    <recommendedName>
        <fullName evidence="6">MARVEL domain-containing protein</fullName>
    </recommendedName>
</protein>
<keyword evidence="4 5" id="KW-0472">Membrane</keyword>
<evidence type="ECO:0000259" key="6">
    <source>
        <dbReference type="Pfam" id="PF01284"/>
    </source>
</evidence>
<dbReference type="InterPro" id="IPR008253">
    <property type="entry name" value="Marvel"/>
</dbReference>
<dbReference type="Pfam" id="PF01284">
    <property type="entry name" value="MARVEL"/>
    <property type="match status" value="1"/>
</dbReference>
<dbReference type="PANTHER" id="PTHR28165:SF1">
    <property type="entry name" value="NON-CLASSICAL EXPORT PROTEIN 2-RELATED"/>
    <property type="match status" value="1"/>
</dbReference>
<evidence type="ECO:0000256" key="4">
    <source>
        <dbReference type="ARBA" id="ARBA00023136"/>
    </source>
</evidence>
<reference evidence="7" key="1">
    <citation type="submission" date="2021-12" db="EMBL/GenBank/DDBJ databases">
        <title>Prjna785345.</title>
        <authorList>
            <person name="Rujirawat T."/>
            <person name="Krajaejun T."/>
        </authorList>
    </citation>
    <scope>NUCLEOTIDE SEQUENCE</scope>
    <source>
        <strain evidence="7">Pi057C3</strain>
    </source>
</reference>
<feature type="transmembrane region" description="Helical" evidence="5">
    <location>
        <begin position="131"/>
        <end position="151"/>
    </location>
</feature>
<organism evidence="7 8">
    <name type="scientific">Pythium insidiosum</name>
    <name type="common">Pythiosis disease agent</name>
    <dbReference type="NCBI Taxonomy" id="114742"/>
    <lineage>
        <taxon>Eukaryota</taxon>
        <taxon>Sar</taxon>
        <taxon>Stramenopiles</taxon>
        <taxon>Oomycota</taxon>
        <taxon>Peronosporomycetes</taxon>
        <taxon>Pythiales</taxon>
        <taxon>Pythiaceae</taxon>
        <taxon>Pythium</taxon>
    </lineage>
</organism>
<feature type="transmembrane region" description="Helical" evidence="5">
    <location>
        <begin position="50"/>
        <end position="71"/>
    </location>
</feature>